<organism evidence="2 3">
    <name type="scientific">Hibiscus sabdariffa</name>
    <name type="common">roselle</name>
    <dbReference type="NCBI Taxonomy" id="183260"/>
    <lineage>
        <taxon>Eukaryota</taxon>
        <taxon>Viridiplantae</taxon>
        <taxon>Streptophyta</taxon>
        <taxon>Embryophyta</taxon>
        <taxon>Tracheophyta</taxon>
        <taxon>Spermatophyta</taxon>
        <taxon>Magnoliopsida</taxon>
        <taxon>eudicotyledons</taxon>
        <taxon>Gunneridae</taxon>
        <taxon>Pentapetalae</taxon>
        <taxon>rosids</taxon>
        <taxon>malvids</taxon>
        <taxon>Malvales</taxon>
        <taxon>Malvaceae</taxon>
        <taxon>Malvoideae</taxon>
        <taxon>Hibiscus</taxon>
    </lineage>
</organism>
<evidence type="ECO:0000256" key="1">
    <source>
        <dbReference type="SAM" id="MobiDB-lite"/>
    </source>
</evidence>
<proteinExistence type="predicted"/>
<reference evidence="2 3" key="1">
    <citation type="journal article" date="2024" name="G3 (Bethesda)">
        <title>Genome assembly of Hibiscus sabdariffa L. provides insights into metabolisms of medicinal natural products.</title>
        <authorList>
            <person name="Kim T."/>
        </authorList>
    </citation>
    <scope>NUCLEOTIDE SEQUENCE [LARGE SCALE GENOMIC DNA]</scope>
    <source>
        <strain evidence="2">TK-2024</strain>
        <tissue evidence="2">Old leaves</tissue>
    </source>
</reference>
<evidence type="ECO:0000313" key="3">
    <source>
        <dbReference type="Proteomes" id="UP001472677"/>
    </source>
</evidence>
<gene>
    <name evidence="2" type="ORF">V6N12_065011</name>
</gene>
<feature type="region of interest" description="Disordered" evidence="1">
    <location>
        <begin position="1"/>
        <end position="40"/>
    </location>
</feature>
<sequence>MLSEIKGQNEDLPNTHLHEGILHQNNKKEKKEGSFAEERKKRERKFHHSCYRFACRRCWPSNGSPVTGTGTTQWFASSSSLFLALNVTAHRRIEVPEMVRFGLLEVFGNGEVMFWFGTIMMKVSMDVETDLGELQRVKVQCEIVELMVDGCCLQYLMVGKVLDLCGLKLDVDKAFKRLSRRFAGCIMEEYMQAISVGVANLLQELRDKKKEHLDKVKDSNEVPVGNVGGDGGQLALST</sequence>
<protein>
    <submittedName>
        <fullName evidence="2">Uncharacterized protein</fullName>
    </submittedName>
</protein>
<keyword evidence="3" id="KW-1185">Reference proteome</keyword>
<feature type="region of interest" description="Disordered" evidence="1">
    <location>
        <begin position="213"/>
        <end position="238"/>
    </location>
</feature>
<name>A0ABR2G8D9_9ROSI</name>
<comment type="caution">
    <text evidence="2">The sequence shown here is derived from an EMBL/GenBank/DDBJ whole genome shotgun (WGS) entry which is preliminary data.</text>
</comment>
<accession>A0ABR2G8D9</accession>
<evidence type="ECO:0000313" key="2">
    <source>
        <dbReference type="EMBL" id="KAK8596525.1"/>
    </source>
</evidence>
<dbReference type="EMBL" id="JBBPBM010000002">
    <property type="protein sequence ID" value="KAK8596525.1"/>
    <property type="molecule type" value="Genomic_DNA"/>
</dbReference>
<dbReference type="Proteomes" id="UP001472677">
    <property type="component" value="Unassembled WGS sequence"/>
</dbReference>
<feature type="compositionally biased region" description="Basic and acidic residues" evidence="1">
    <location>
        <begin position="16"/>
        <end position="40"/>
    </location>
</feature>